<evidence type="ECO:0000313" key="3">
    <source>
        <dbReference type="EMBL" id="ODQ81052.1"/>
    </source>
</evidence>
<keyword evidence="2" id="KW-0472">Membrane</keyword>
<feature type="transmembrane region" description="Helical" evidence="2">
    <location>
        <begin position="200"/>
        <end position="219"/>
    </location>
</feature>
<feature type="region of interest" description="Disordered" evidence="1">
    <location>
        <begin position="166"/>
        <end position="190"/>
    </location>
</feature>
<gene>
    <name evidence="3" type="ORF">BABINDRAFT_160469</name>
</gene>
<reference evidence="4" key="1">
    <citation type="submission" date="2016-05" db="EMBL/GenBank/DDBJ databases">
        <title>Comparative genomics of biotechnologically important yeasts.</title>
        <authorList>
            <consortium name="DOE Joint Genome Institute"/>
            <person name="Riley R."/>
            <person name="Haridas S."/>
            <person name="Wolfe K.H."/>
            <person name="Lopes M.R."/>
            <person name="Hittinger C.T."/>
            <person name="Goker M."/>
            <person name="Salamov A."/>
            <person name="Wisecaver J."/>
            <person name="Long T.M."/>
            <person name="Aerts A.L."/>
            <person name="Barry K."/>
            <person name="Choi C."/>
            <person name="Clum A."/>
            <person name="Coughlan A.Y."/>
            <person name="Deshpande S."/>
            <person name="Douglass A.P."/>
            <person name="Hanson S.J."/>
            <person name="Klenk H.-P."/>
            <person name="Labutti K."/>
            <person name="Lapidus A."/>
            <person name="Lindquist E."/>
            <person name="Lipzen A."/>
            <person name="Meier-Kolthoff J.P."/>
            <person name="Ohm R.A."/>
            <person name="Otillar R.P."/>
            <person name="Pangilinan J."/>
            <person name="Peng Y."/>
            <person name="Rokas A."/>
            <person name="Rosa C.A."/>
            <person name="Scheuner C."/>
            <person name="Sibirny A.A."/>
            <person name="Slot J.C."/>
            <person name="Stielow J.B."/>
            <person name="Sun H."/>
            <person name="Kurtzman C.P."/>
            <person name="Blackwell M."/>
            <person name="Grigoriev I.V."/>
            <person name="Jeffries T.W."/>
        </authorList>
    </citation>
    <scope>NUCLEOTIDE SEQUENCE [LARGE SCALE GENOMIC DNA]</scope>
    <source>
        <strain evidence="4">NRRL Y-12698</strain>
    </source>
</reference>
<feature type="transmembrane region" description="Helical" evidence="2">
    <location>
        <begin position="225"/>
        <end position="244"/>
    </location>
</feature>
<protein>
    <submittedName>
        <fullName evidence="3">Uncharacterized protein</fullName>
    </submittedName>
</protein>
<feature type="compositionally biased region" description="Low complexity" evidence="1">
    <location>
        <begin position="28"/>
        <end position="42"/>
    </location>
</feature>
<keyword evidence="4" id="KW-1185">Reference proteome</keyword>
<evidence type="ECO:0000256" key="2">
    <source>
        <dbReference type="SAM" id="Phobius"/>
    </source>
</evidence>
<keyword evidence="2" id="KW-1133">Transmembrane helix</keyword>
<dbReference type="EMBL" id="KV454428">
    <property type="protein sequence ID" value="ODQ81052.1"/>
    <property type="molecule type" value="Genomic_DNA"/>
</dbReference>
<dbReference type="AlphaFoldDB" id="A0A1E3QVF1"/>
<dbReference type="GeneID" id="30146101"/>
<sequence>MFIDTIEDYTFYPPSSSPIPPAEERPETPTVEPVPEAAPTTASESRAKTANTYDEVYQQGIFDVANMNNEIPPLRVFDALPMLEEGLAPQTGSTALERVLSTTTSNDTCHSAVSRLAPRTEFDSAQEPSDINSNSYYLLRGIYKFLFPPLPASQPQHSHETVPLLGGHPHEEYGRPESRENEPHPHGDRGVEPLTRWSRYSLYMVVGVLTASLVAYSWIYDSWDMVFVIMRAIVCYLGGSSLTMRHMCEKNL</sequence>
<keyword evidence="2" id="KW-0812">Transmembrane</keyword>
<name>A0A1E3QVF1_9ASCO</name>
<feature type="region of interest" description="Disordered" evidence="1">
    <location>
        <begin position="12"/>
        <end position="50"/>
    </location>
</feature>
<proteinExistence type="predicted"/>
<organism evidence="3 4">
    <name type="scientific">Babjeviella inositovora NRRL Y-12698</name>
    <dbReference type="NCBI Taxonomy" id="984486"/>
    <lineage>
        <taxon>Eukaryota</taxon>
        <taxon>Fungi</taxon>
        <taxon>Dikarya</taxon>
        <taxon>Ascomycota</taxon>
        <taxon>Saccharomycotina</taxon>
        <taxon>Pichiomycetes</taxon>
        <taxon>Serinales incertae sedis</taxon>
        <taxon>Babjeviella</taxon>
    </lineage>
</organism>
<evidence type="ECO:0000256" key="1">
    <source>
        <dbReference type="SAM" id="MobiDB-lite"/>
    </source>
</evidence>
<feature type="compositionally biased region" description="Basic and acidic residues" evidence="1">
    <location>
        <begin position="168"/>
        <end position="190"/>
    </location>
</feature>
<dbReference type="Proteomes" id="UP000094336">
    <property type="component" value="Unassembled WGS sequence"/>
</dbReference>
<dbReference type="RefSeq" id="XP_018986380.1">
    <property type="nucleotide sequence ID" value="XM_019128248.1"/>
</dbReference>
<evidence type="ECO:0000313" key="4">
    <source>
        <dbReference type="Proteomes" id="UP000094336"/>
    </source>
</evidence>
<accession>A0A1E3QVF1</accession>